<dbReference type="AlphaFoldDB" id="A0A4U5TPM8"/>
<dbReference type="OrthoDB" id="9789133at2"/>
<dbReference type="InterPro" id="IPR050114">
    <property type="entry name" value="UPF0173_UPF0282_UlaG_hydrolase"/>
</dbReference>
<dbReference type="Proteomes" id="UP000306552">
    <property type="component" value="Unassembled WGS sequence"/>
</dbReference>
<dbReference type="RefSeq" id="WP_138932196.1">
    <property type="nucleotide sequence ID" value="NZ_SWMU01000003.1"/>
</dbReference>
<organism evidence="1 2">
    <name type="scientific">Mesohalobacter halotolerans</name>
    <dbReference type="NCBI Taxonomy" id="1883405"/>
    <lineage>
        <taxon>Bacteria</taxon>
        <taxon>Pseudomonadati</taxon>
        <taxon>Bacteroidota</taxon>
        <taxon>Flavobacteriia</taxon>
        <taxon>Flavobacteriales</taxon>
        <taxon>Flavobacteriaceae</taxon>
        <taxon>Mesohalobacter</taxon>
    </lineage>
</organism>
<keyword evidence="1" id="KW-0378">Hydrolase</keyword>
<dbReference type="GO" id="GO:0016787">
    <property type="term" value="F:hydrolase activity"/>
    <property type="evidence" value="ECO:0007669"/>
    <property type="project" value="UniProtKB-KW"/>
</dbReference>
<gene>
    <name evidence="1" type="ORF">FCN74_08640</name>
</gene>
<dbReference type="PANTHER" id="PTHR43546">
    <property type="entry name" value="UPF0173 METAL-DEPENDENT HYDROLASE MJ1163-RELATED"/>
    <property type="match status" value="1"/>
</dbReference>
<accession>A0A4U5TPM8</accession>
<evidence type="ECO:0000313" key="1">
    <source>
        <dbReference type="EMBL" id="TKS56079.1"/>
    </source>
</evidence>
<dbReference type="PANTHER" id="PTHR43546:SF3">
    <property type="entry name" value="UPF0173 METAL-DEPENDENT HYDROLASE MJ1163"/>
    <property type="match status" value="1"/>
</dbReference>
<evidence type="ECO:0000313" key="2">
    <source>
        <dbReference type="Proteomes" id="UP000306552"/>
    </source>
</evidence>
<proteinExistence type="predicted"/>
<dbReference type="EMBL" id="SWMU01000003">
    <property type="protein sequence ID" value="TKS56079.1"/>
    <property type="molecule type" value="Genomic_DNA"/>
</dbReference>
<name>A0A4U5TPM8_9FLAO</name>
<dbReference type="SUPFAM" id="SSF56281">
    <property type="entry name" value="Metallo-hydrolase/oxidoreductase"/>
    <property type="match status" value="1"/>
</dbReference>
<dbReference type="Pfam" id="PF13483">
    <property type="entry name" value="Lactamase_B_3"/>
    <property type="match status" value="1"/>
</dbReference>
<sequence>MKFLIKLFILFLIVSCKSDPKDDKAASETQSKNKIKSECPVEITPIAHATFVMKWSDEVIYVDPTGGAKAFNGMPEPDLVFITDIHGDHLNVETLQALPQPYDVVAPKAVYDKLPKSIQNRTKILSNGDEFTFHSFNIRGIPMYNITKERLKYHEKGRGNGYVIAKEGFKLYISGDTEAIPEMKKLENIDLAFICMNLPYTMSPEMAAEAVLSFKPKKLLPYHYRGLKDDKPHFYDIEKFKDLVMSQNDAINVNLLDWYPNQSI</sequence>
<dbReference type="InterPro" id="IPR036866">
    <property type="entry name" value="RibonucZ/Hydroxyglut_hydro"/>
</dbReference>
<protein>
    <submittedName>
        <fullName evidence="1">MBL fold metallo-hydrolase</fullName>
    </submittedName>
</protein>
<keyword evidence="2" id="KW-1185">Reference proteome</keyword>
<comment type="caution">
    <text evidence="1">The sequence shown here is derived from an EMBL/GenBank/DDBJ whole genome shotgun (WGS) entry which is preliminary data.</text>
</comment>
<dbReference type="Gene3D" id="3.60.15.10">
    <property type="entry name" value="Ribonuclease Z/Hydroxyacylglutathione hydrolase-like"/>
    <property type="match status" value="1"/>
</dbReference>
<reference evidence="1 2" key="1">
    <citation type="submission" date="2019-04" db="EMBL/GenBank/DDBJ databases">
        <title>Psychroflexus halotolerans sp. nov., isolated from a marine solar saltern.</title>
        <authorList>
            <person name="Feng X."/>
        </authorList>
    </citation>
    <scope>NUCLEOTIDE SEQUENCE [LARGE SCALE GENOMIC DNA]</scope>
    <source>
        <strain evidence="1 2">WDS2C27</strain>
    </source>
</reference>